<dbReference type="SUPFAM" id="SSF57850">
    <property type="entry name" value="RING/U-box"/>
    <property type="match status" value="1"/>
</dbReference>
<evidence type="ECO:0000256" key="2">
    <source>
        <dbReference type="ARBA" id="ARBA00022723"/>
    </source>
</evidence>
<keyword evidence="2" id="KW-0479">Metal-binding</keyword>
<accession>A0A4C1W2Y5</accession>
<evidence type="ECO:0000313" key="11">
    <source>
        <dbReference type="Proteomes" id="UP000299102"/>
    </source>
</evidence>
<name>A0A4C1W2Y5_EUMVA</name>
<dbReference type="PROSITE" id="PS51873">
    <property type="entry name" value="TRIAD"/>
    <property type="match status" value="1"/>
</dbReference>
<evidence type="ECO:0000256" key="5">
    <source>
        <dbReference type="ARBA" id="ARBA00022786"/>
    </source>
</evidence>
<keyword evidence="6" id="KW-0862">Zinc</keyword>
<keyword evidence="11" id="KW-1185">Reference proteome</keyword>
<evidence type="ECO:0000259" key="9">
    <source>
        <dbReference type="PROSITE" id="PS51873"/>
    </source>
</evidence>
<feature type="domain" description="RING-type" evidence="9">
    <location>
        <begin position="94"/>
        <end position="222"/>
    </location>
</feature>
<dbReference type="EMBL" id="BGZK01000460">
    <property type="protein sequence ID" value="GBP44912.1"/>
    <property type="molecule type" value="Genomic_DNA"/>
</dbReference>
<evidence type="ECO:0000259" key="8">
    <source>
        <dbReference type="PROSITE" id="PS50089"/>
    </source>
</evidence>
<evidence type="ECO:0000256" key="1">
    <source>
        <dbReference type="ARBA" id="ARBA00022679"/>
    </source>
</evidence>
<keyword evidence="4 7" id="KW-0863">Zinc-finger</keyword>
<evidence type="ECO:0000256" key="7">
    <source>
        <dbReference type="PROSITE-ProRule" id="PRU00175"/>
    </source>
</evidence>
<comment type="caution">
    <text evidence="10">The sequence shown here is derived from an EMBL/GenBank/DDBJ whole genome shotgun (WGS) entry which is preliminary data.</text>
</comment>
<dbReference type="InterPro" id="IPR013083">
    <property type="entry name" value="Znf_RING/FYVE/PHD"/>
</dbReference>
<feature type="domain" description="RING-type" evidence="8">
    <location>
        <begin position="98"/>
        <end position="146"/>
    </location>
</feature>
<dbReference type="AlphaFoldDB" id="A0A4C1W2Y5"/>
<dbReference type="PROSITE" id="PS50089">
    <property type="entry name" value="ZF_RING_2"/>
    <property type="match status" value="1"/>
</dbReference>
<dbReference type="GO" id="GO:0008270">
    <property type="term" value="F:zinc ion binding"/>
    <property type="evidence" value="ECO:0007669"/>
    <property type="project" value="UniProtKB-KW"/>
</dbReference>
<reference evidence="10 11" key="1">
    <citation type="journal article" date="2019" name="Commun. Biol.">
        <title>The bagworm genome reveals a unique fibroin gene that provides high tensile strength.</title>
        <authorList>
            <person name="Kono N."/>
            <person name="Nakamura H."/>
            <person name="Ohtoshi R."/>
            <person name="Tomita M."/>
            <person name="Numata K."/>
            <person name="Arakawa K."/>
        </authorList>
    </citation>
    <scope>NUCLEOTIDE SEQUENCE [LARGE SCALE GENOMIC DNA]</scope>
</reference>
<organism evidence="10 11">
    <name type="scientific">Eumeta variegata</name>
    <name type="common">Bagworm moth</name>
    <name type="synonym">Eumeta japonica</name>
    <dbReference type="NCBI Taxonomy" id="151549"/>
    <lineage>
        <taxon>Eukaryota</taxon>
        <taxon>Metazoa</taxon>
        <taxon>Ecdysozoa</taxon>
        <taxon>Arthropoda</taxon>
        <taxon>Hexapoda</taxon>
        <taxon>Insecta</taxon>
        <taxon>Pterygota</taxon>
        <taxon>Neoptera</taxon>
        <taxon>Endopterygota</taxon>
        <taxon>Lepidoptera</taxon>
        <taxon>Glossata</taxon>
        <taxon>Ditrysia</taxon>
        <taxon>Tineoidea</taxon>
        <taxon>Psychidae</taxon>
        <taxon>Oiketicinae</taxon>
        <taxon>Eumeta</taxon>
    </lineage>
</organism>
<proteinExistence type="predicted"/>
<evidence type="ECO:0000256" key="4">
    <source>
        <dbReference type="ARBA" id="ARBA00022771"/>
    </source>
</evidence>
<dbReference type="InterPro" id="IPR001841">
    <property type="entry name" value="Znf_RING"/>
</dbReference>
<keyword evidence="3" id="KW-0677">Repeat</keyword>
<evidence type="ECO:0000256" key="6">
    <source>
        <dbReference type="ARBA" id="ARBA00022833"/>
    </source>
</evidence>
<evidence type="ECO:0000256" key="3">
    <source>
        <dbReference type="ARBA" id="ARBA00022737"/>
    </source>
</evidence>
<keyword evidence="5" id="KW-0833">Ubl conjugation pathway</keyword>
<dbReference type="Proteomes" id="UP000299102">
    <property type="component" value="Unassembled WGS sequence"/>
</dbReference>
<sequence>MQYGDVHRSRAAALYVKVIVYHCVITPTKRRKHIYRLQIERVHATTNSDEGQRGNNRLTPQSQCAAQLLYYLDRRHRYEAKPFGCIRWGRTVPSSVECPLCLCAVGAASAVRLAWCAHRCCEPCLRQYLAIEICEARVPVNCPSCSEHMHPDGTHSVRPRAAHVAGVGLDNRNVRRILDNPALFEKYEEFSVRRALAADPDTRWCPAPDCRSSSLSTPSLSR</sequence>
<dbReference type="InterPro" id="IPR044066">
    <property type="entry name" value="TRIAD_supradom"/>
</dbReference>
<dbReference type="Gene3D" id="3.30.40.10">
    <property type="entry name" value="Zinc/RING finger domain, C3HC4 (zinc finger)"/>
    <property type="match status" value="1"/>
</dbReference>
<protein>
    <submittedName>
        <fullName evidence="10">E3 ubiquitin-protein ligase RNF19B</fullName>
    </submittedName>
</protein>
<gene>
    <name evidence="10" type="primary">RNF19B</name>
    <name evidence="10" type="ORF">EVAR_24827_1</name>
</gene>
<evidence type="ECO:0000313" key="10">
    <source>
        <dbReference type="EMBL" id="GBP44912.1"/>
    </source>
</evidence>
<dbReference type="STRING" id="151549.A0A4C1W2Y5"/>
<keyword evidence="1" id="KW-0808">Transferase</keyword>
<dbReference type="GO" id="GO:0016740">
    <property type="term" value="F:transferase activity"/>
    <property type="evidence" value="ECO:0007669"/>
    <property type="project" value="UniProtKB-KW"/>
</dbReference>
<dbReference type="OrthoDB" id="1431934at2759"/>